<dbReference type="Proteomes" id="UP000623067">
    <property type="component" value="Unassembled WGS sequence"/>
</dbReference>
<organism evidence="1 2">
    <name type="scientific">Sphingomonas metalli</name>
    <dbReference type="NCBI Taxonomy" id="1779358"/>
    <lineage>
        <taxon>Bacteria</taxon>
        <taxon>Pseudomonadati</taxon>
        <taxon>Pseudomonadota</taxon>
        <taxon>Alphaproteobacteria</taxon>
        <taxon>Sphingomonadales</taxon>
        <taxon>Sphingomonadaceae</taxon>
        <taxon>Sphingomonas</taxon>
    </lineage>
</organism>
<name>A0A916SXH3_9SPHN</name>
<protein>
    <submittedName>
        <fullName evidence="1">Uncharacterized protein</fullName>
    </submittedName>
</protein>
<reference evidence="1" key="1">
    <citation type="journal article" date="2014" name="Int. J. Syst. Evol. Microbiol.">
        <title>Complete genome sequence of Corynebacterium casei LMG S-19264T (=DSM 44701T), isolated from a smear-ripened cheese.</title>
        <authorList>
            <consortium name="US DOE Joint Genome Institute (JGI-PGF)"/>
            <person name="Walter F."/>
            <person name="Albersmeier A."/>
            <person name="Kalinowski J."/>
            <person name="Ruckert C."/>
        </authorList>
    </citation>
    <scope>NUCLEOTIDE SEQUENCE</scope>
    <source>
        <strain evidence="1">CGMCC 1.15330</strain>
    </source>
</reference>
<evidence type="ECO:0000313" key="1">
    <source>
        <dbReference type="EMBL" id="GGB22549.1"/>
    </source>
</evidence>
<keyword evidence="2" id="KW-1185">Reference proteome</keyword>
<dbReference type="AlphaFoldDB" id="A0A916SXH3"/>
<proteinExistence type="predicted"/>
<comment type="caution">
    <text evidence="1">The sequence shown here is derived from an EMBL/GenBank/DDBJ whole genome shotgun (WGS) entry which is preliminary data.</text>
</comment>
<dbReference type="RefSeq" id="WP_188657592.1">
    <property type="nucleotide sequence ID" value="NZ_BMIH01000001.1"/>
</dbReference>
<accession>A0A916SXH3</accession>
<sequence>MAMILVSNATNRPLTVWIEPWCDELALPVRSMLALEAPAEEDDVAELEIVEDRLVVWAMAPGMLFASIDGVRQDTGSRTIALPAEMLGLPVKSFVPLAFNGHPEARAVGASPRPSQTGLSFRLRRWTKAFAPTRIRFDRRR</sequence>
<reference evidence="1" key="2">
    <citation type="submission" date="2020-09" db="EMBL/GenBank/DDBJ databases">
        <authorList>
            <person name="Sun Q."/>
            <person name="Zhou Y."/>
        </authorList>
    </citation>
    <scope>NUCLEOTIDE SEQUENCE</scope>
    <source>
        <strain evidence="1">CGMCC 1.15330</strain>
    </source>
</reference>
<gene>
    <name evidence="1" type="ORF">GCM10011380_10190</name>
</gene>
<dbReference type="EMBL" id="BMIH01000001">
    <property type="protein sequence ID" value="GGB22549.1"/>
    <property type="molecule type" value="Genomic_DNA"/>
</dbReference>
<evidence type="ECO:0000313" key="2">
    <source>
        <dbReference type="Proteomes" id="UP000623067"/>
    </source>
</evidence>